<name>A0A0P1A7D5_PLAHL</name>
<dbReference type="Proteomes" id="UP000054928">
    <property type="component" value="Unassembled WGS sequence"/>
</dbReference>
<dbReference type="EMBL" id="CCYD01000193">
    <property type="protein sequence ID" value="CEG36368.1"/>
    <property type="molecule type" value="Genomic_DNA"/>
</dbReference>
<sequence>MTRWVSKPDAATETNDKKVFVGDEDMGVFTSCSKKKSLLVVEELYKLAVLDPQP</sequence>
<dbReference type="GeneID" id="36397512"/>
<evidence type="ECO:0000313" key="2">
    <source>
        <dbReference type="Proteomes" id="UP000054928"/>
    </source>
</evidence>
<accession>A0A0P1A7D5</accession>
<reference evidence="2" key="1">
    <citation type="submission" date="2014-09" db="EMBL/GenBank/DDBJ databases">
        <authorList>
            <person name="Sharma Rahul"/>
            <person name="Thines Marco"/>
        </authorList>
    </citation>
    <scope>NUCLEOTIDE SEQUENCE [LARGE SCALE GENOMIC DNA]</scope>
</reference>
<proteinExistence type="predicted"/>
<dbReference type="AlphaFoldDB" id="A0A0P1A7D5"/>
<evidence type="ECO:0000313" key="1">
    <source>
        <dbReference type="EMBL" id="CEG36368.1"/>
    </source>
</evidence>
<organism evidence="1 2">
    <name type="scientific">Plasmopara halstedii</name>
    <name type="common">Downy mildew of sunflower</name>
    <dbReference type="NCBI Taxonomy" id="4781"/>
    <lineage>
        <taxon>Eukaryota</taxon>
        <taxon>Sar</taxon>
        <taxon>Stramenopiles</taxon>
        <taxon>Oomycota</taxon>
        <taxon>Peronosporomycetes</taxon>
        <taxon>Peronosporales</taxon>
        <taxon>Peronosporaceae</taxon>
        <taxon>Plasmopara</taxon>
    </lineage>
</organism>
<keyword evidence="2" id="KW-1185">Reference proteome</keyword>
<dbReference type="RefSeq" id="XP_024572737.1">
    <property type="nucleotide sequence ID" value="XM_024720034.1"/>
</dbReference>
<protein>
    <submittedName>
        <fullName evidence="1">Uncharacterized protein</fullName>
    </submittedName>
</protein>